<evidence type="ECO:0000256" key="1">
    <source>
        <dbReference type="SAM" id="MobiDB-lite"/>
    </source>
</evidence>
<sequence>METSTEAPVPVSIPTIKQLVANITVSEQCLQADAKIEDYLNSIPQIHFSTQEEKNDYAADLYTIQEEVRSKFNLLKHEELRRENERFKDLINAWGLPDANRPQQYQFQSRRKKSTPIKTIAAKKQKTATTDTTECSNQFNNLAIDDIPEQIEIDDEDVTPPPVKKQYTPPSPSTM</sequence>
<name>A0A8X6MI89_NEPPI</name>
<accession>A0A8X6MI89</accession>
<proteinExistence type="predicted"/>
<protein>
    <submittedName>
        <fullName evidence="2">Uncharacterized protein</fullName>
    </submittedName>
</protein>
<keyword evidence="3" id="KW-1185">Reference proteome</keyword>
<dbReference type="AlphaFoldDB" id="A0A8X6MI89"/>
<evidence type="ECO:0000313" key="2">
    <source>
        <dbReference type="EMBL" id="GFS58612.1"/>
    </source>
</evidence>
<feature type="compositionally biased region" description="Pro residues" evidence="1">
    <location>
        <begin position="159"/>
        <end position="175"/>
    </location>
</feature>
<dbReference type="Proteomes" id="UP000887013">
    <property type="component" value="Unassembled WGS sequence"/>
</dbReference>
<feature type="region of interest" description="Disordered" evidence="1">
    <location>
        <begin position="140"/>
        <end position="175"/>
    </location>
</feature>
<dbReference type="EMBL" id="BMAW01093096">
    <property type="protein sequence ID" value="GFS58612.1"/>
    <property type="molecule type" value="Genomic_DNA"/>
</dbReference>
<evidence type="ECO:0000313" key="3">
    <source>
        <dbReference type="Proteomes" id="UP000887013"/>
    </source>
</evidence>
<reference evidence="2" key="1">
    <citation type="submission" date="2020-08" db="EMBL/GenBank/DDBJ databases">
        <title>Multicomponent nature underlies the extraordinary mechanical properties of spider dragline silk.</title>
        <authorList>
            <person name="Kono N."/>
            <person name="Nakamura H."/>
            <person name="Mori M."/>
            <person name="Yoshida Y."/>
            <person name="Ohtoshi R."/>
            <person name="Malay A.D."/>
            <person name="Moran D.A.P."/>
            <person name="Tomita M."/>
            <person name="Numata K."/>
            <person name="Arakawa K."/>
        </authorList>
    </citation>
    <scope>NUCLEOTIDE SEQUENCE</scope>
</reference>
<feature type="compositionally biased region" description="Acidic residues" evidence="1">
    <location>
        <begin position="146"/>
        <end position="158"/>
    </location>
</feature>
<organism evidence="2 3">
    <name type="scientific">Nephila pilipes</name>
    <name type="common">Giant wood spider</name>
    <name type="synonym">Nephila maculata</name>
    <dbReference type="NCBI Taxonomy" id="299642"/>
    <lineage>
        <taxon>Eukaryota</taxon>
        <taxon>Metazoa</taxon>
        <taxon>Ecdysozoa</taxon>
        <taxon>Arthropoda</taxon>
        <taxon>Chelicerata</taxon>
        <taxon>Arachnida</taxon>
        <taxon>Araneae</taxon>
        <taxon>Araneomorphae</taxon>
        <taxon>Entelegynae</taxon>
        <taxon>Araneoidea</taxon>
        <taxon>Nephilidae</taxon>
        <taxon>Nephila</taxon>
    </lineage>
</organism>
<gene>
    <name evidence="2" type="ORF">NPIL_254621</name>
</gene>
<comment type="caution">
    <text evidence="2">The sequence shown here is derived from an EMBL/GenBank/DDBJ whole genome shotgun (WGS) entry which is preliminary data.</text>
</comment>